<protein>
    <submittedName>
        <fullName evidence="2">Uncharacterized protein</fullName>
    </submittedName>
</protein>
<name>A0A285REA8_9FIRM</name>
<keyword evidence="1" id="KW-0812">Transmembrane</keyword>
<dbReference type="Proteomes" id="UP000219563">
    <property type="component" value="Unassembled WGS sequence"/>
</dbReference>
<feature type="transmembrane region" description="Helical" evidence="1">
    <location>
        <begin position="16"/>
        <end position="37"/>
    </location>
</feature>
<accession>A0A285REA8</accession>
<evidence type="ECO:0000313" key="3">
    <source>
        <dbReference type="Proteomes" id="UP000219563"/>
    </source>
</evidence>
<keyword evidence="1" id="KW-1133">Transmembrane helix</keyword>
<dbReference type="AlphaFoldDB" id="A0A285REA8"/>
<gene>
    <name evidence="2" type="ORF">SAMN02910411_0919</name>
</gene>
<proteinExistence type="predicted"/>
<feature type="transmembrane region" description="Helical" evidence="1">
    <location>
        <begin position="49"/>
        <end position="76"/>
    </location>
</feature>
<dbReference type="EMBL" id="OBMR01000002">
    <property type="protein sequence ID" value="SOB92443.1"/>
    <property type="molecule type" value="Genomic_DNA"/>
</dbReference>
<dbReference type="RefSeq" id="WP_097075598.1">
    <property type="nucleotide sequence ID" value="NZ_OBMR01000002.1"/>
</dbReference>
<evidence type="ECO:0000313" key="2">
    <source>
        <dbReference type="EMBL" id="SOB92443.1"/>
    </source>
</evidence>
<reference evidence="2 3" key="1">
    <citation type="submission" date="2017-08" db="EMBL/GenBank/DDBJ databases">
        <authorList>
            <person name="de Groot N.N."/>
        </authorList>
    </citation>
    <scope>NUCLEOTIDE SEQUENCE [LARGE SCALE GENOMIC DNA]</scope>
    <source>
        <strain evidence="2 3">DSM 9787</strain>
    </source>
</reference>
<organism evidence="2 3">
    <name type="scientific">Pseudobutyrivibrio ruminis DSM 9787</name>
    <dbReference type="NCBI Taxonomy" id="1123011"/>
    <lineage>
        <taxon>Bacteria</taxon>
        <taxon>Bacillati</taxon>
        <taxon>Bacillota</taxon>
        <taxon>Clostridia</taxon>
        <taxon>Lachnospirales</taxon>
        <taxon>Lachnospiraceae</taxon>
        <taxon>Pseudobutyrivibrio</taxon>
    </lineage>
</organism>
<sequence>MEEVGVVNMGKKFGELCMFLMLAFLDFALLTFGYVIIEDSVRYQRTDDLIDRIVVLAVVIVVGIVIPAHVVCWNIYKSKASNWEYTHATLTGHEETYQEYVFPGSNPRTATKYRKYKDIQIKYTVNNREYIKYISDHEANNRRHGRVRIKYLKKRPSYFRVVRGN</sequence>
<keyword evidence="1" id="KW-0472">Membrane</keyword>
<evidence type="ECO:0000256" key="1">
    <source>
        <dbReference type="SAM" id="Phobius"/>
    </source>
</evidence>